<evidence type="ECO:0000259" key="4">
    <source>
        <dbReference type="Pfam" id="PF04500"/>
    </source>
</evidence>
<dbReference type="Pfam" id="PF04500">
    <property type="entry name" value="FLYWCH"/>
    <property type="match status" value="1"/>
</dbReference>
<keyword evidence="2" id="KW-0863">Zinc-finger</keyword>
<proteinExistence type="predicted"/>
<dbReference type="EMBL" id="ODYU01003460">
    <property type="protein sequence ID" value="SOQ42267.1"/>
    <property type="molecule type" value="Genomic_DNA"/>
</dbReference>
<feature type="domain" description="FLYWCH-type" evidence="4">
    <location>
        <begin position="171"/>
        <end position="230"/>
    </location>
</feature>
<evidence type="ECO:0000256" key="2">
    <source>
        <dbReference type="ARBA" id="ARBA00022771"/>
    </source>
</evidence>
<protein>
    <submittedName>
        <fullName evidence="5">SFRICE_004109</fullName>
    </submittedName>
</protein>
<organism evidence="5">
    <name type="scientific">Spodoptera frugiperda</name>
    <name type="common">Fall armyworm</name>
    <dbReference type="NCBI Taxonomy" id="7108"/>
    <lineage>
        <taxon>Eukaryota</taxon>
        <taxon>Metazoa</taxon>
        <taxon>Ecdysozoa</taxon>
        <taxon>Arthropoda</taxon>
        <taxon>Hexapoda</taxon>
        <taxon>Insecta</taxon>
        <taxon>Pterygota</taxon>
        <taxon>Neoptera</taxon>
        <taxon>Endopterygota</taxon>
        <taxon>Lepidoptera</taxon>
        <taxon>Glossata</taxon>
        <taxon>Ditrysia</taxon>
        <taxon>Noctuoidea</taxon>
        <taxon>Noctuidae</taxon>
        <taxon>Amphipyrinae</taxon>
        <taxon>Spodoptera</taxon>
    </lineage>
</organism>
<evidence type="ECO:0000256" key="1">
    <source>
        <dbReference type="ARBA" id="ARBA00022723"/>
    </source>
</evidence>
<evidence type="ECO:0000256" key="3">
    <source>
        <dbReference type="ARBA" id="ARBA00022833"/>
    </source>
</evidence>
<dbReference type="InterPro" id="IPR007588">
    <property type="entry name" value="Znf_FLYWCH"/>
</dbReference>
<keyword evidence="1" id="KW-0479">Metal-binding</keyword>
<gene>
    <name evidence="5" type="ORF">SFRICE_004109</name>
</gene>
<dbReference type="Gene3D" id="2.20.25.240">
    <property type="match status" value="1"/>
</dbReference>
<dbReference type="AlphaFoldDB" id="A0A2H1VN93"/>
<accession>A0A2H1VN93</accession>
<dbReference type="GO" id="GO:0008270">
    <property type="term" value="F:zinc ion binding"/>
    <property type="evidence" value="ECO:0007669"/>
    <property type="project" value="UniProtKB-KW"/>
</dbReference>
<evidence type="ECO:0000313" key="5">
    <source>
        <dbReference type="EMBL" id="SOQ42267.1"/>
    </source>
</evidence>
<keyword evidence="3" id="KW-0862">Zinc</keyword>
<name>A0A2H1VN93_SPOFR</name>
<sequence>MKRNVAVNVRGGATNNALKNITPLLSQFSPNHVLPMKAEFYEKLNQLISRRKSNSVYLMDSVRYRDFINEVKEVKSKESKTFEDYKMLANYDVLCVNGRERLVLPNQVCSHPKFYVSTEELFGVLHTMHLLFQHADKEVMKKQINVTYCNVSGEVIKIYMACYCIVRLVKFMISRGGDRLMKLGDFTFTRVQFQGEHSYWSCYTHNSHGCPAKVYTERNRLIYAKNLHNHPPTEFFV</sequence>
<reference evidence="5" key="1">
    <citation type="submission" date="2016-07" db="EMBL/GenBank/DDBJ databases">
        <authorList>
            <person name="Bretaudeau A."/>
        </authorList>
    </citation>
    <scope>NUCLEOTIDE SEQUENCE</scope>
    <source>
        <strain evidence="5">Rice</strain>
        <tissue evidence="5">Whole body</tissue>
    </source>
</reference>